<dbReference type="EMBL" id="FOLX01000001">
    <property type="protein sequence ID" value="SFC51712.1"/>
    <property type="molecule type" value="Genomic_DNA"/>
</dbReference>
<dbReference type="Gene3D" id="3.30.930.30">
    <property type="match status" value="1"/>
</dbReference>
<sequence length="428" mass="48565">MAKKSKKFRIAMRMEGMWPHQLAGYESHRRRDGGDVGHSDPNKRLLNRLLIGEADWAQTAWNEIAEMRSENFLVQLEGLKKRRHKSDLQQLLREGPKDPWRASKHGPMREVILTANKKWFALDLQDFVGGSGPTLEQQFEECAIGWLKHAFGDDCIHARADVDEETYHIHAVVMPRTTLPCGKRMLQPSIHPVIASYEKGQDDVGDWFKAVGLKRGKKRKRKLRKALEHNRKALEAYNAGEADSLDLVEVPKKRRHVSPRVWREKQERRLAERDLAQETREEQLEAKEASVVTRETHADKKTAQAIATLSVARDVAKGRVVLGARDASNREDETASTPATQIPAQRLFGRALDVLHKQARSEARADLKDAFDEIRRADDAIVEIATGLGKSARERIANARKSLSRAIIGISRKISRLPDPPEKSSDQR</sequence>
<dbReference type="Proteomes" id="UP000231644">
    <property type="component" value="Unassembled WGS sequence"/>
</dbReference>
<evidence type="ECO:0000313" key="1">
    <source>
        <dbReference type="EMBL" id="SFC51712.1"/>
    </source>
</evidence>
<gene>
    <name evidence="1" type="ORF">SAMN05421762_1181</name>
</gene>
<protein>
    <submittedName>
        <fullName evidence="1">Plasmid recombination enzyme</fullName>
    </submittedName>
</protein>
<keyword evidence="2" id="KW-1185">Reference proteome</keyword>
<evidence type="ECO:0000313" key="2">
    <source>
        <dbReference type="Proteomes" id="UP000231644"/>
    </source>
</evidence>
<organism evidence="1 2">
    <name type="scientific">Pseudooceanicola nitratireducens</name>
    <dbReference type="NCBI Taxonomy" id="517719"/>
    <lineage>
        <taxon>Bacteria</taxon>
        <taxon>Pseudomonadati</taxon>
        <taxon>Pseudomonadota</taxon>
        <taxon>Alphaproteobacteria</taxon>
        <taxon>Rhodobacterales</taxon>
        <taxon>Paracoccaceae</taxon>
        <taxon>Pseudooceanicola</taxon>
    </lineage>
</organism>
<proteinExistence type="predicted"/>
<reference evidence="1 2" key="1">
    <citation type="submission" date="2016-10" db="EMBL/GenBank/DDBJ databases">
        <authorList>
            <person name="de Groot N.N."/>
        </authorList>
    </citation>
    <scope>NUCLEOTIDE SEQUENCE [LARGE SCALE GENOMIC DNA]</scope>
    <source>
        <strain evidence="1 2">DSM 29619</strain>
    </source>
</reference>
<name>A0A1I1JUR7_9RHOB</name>
<accession>A0A1I1JUR7</accession>
<dbReference type="RefSeq" id="WP_093452841.1">
    <property type="nucleotide sequence ID" value="NZ_FNZG01000003.1"/>
</dbReference>
<dbReference type="STRING" id="517719.SAMN05421762_1181"/>
<dbReference type="OrthoDB" id="7586183at2"/>
<dbReference type="AlphaFoldDB" id="A0A1I1JUR7"/>